<feature type="transmembrane region" description="Helical" evidence="1">
    <location>
        <begin position="73"/>
        <end position="92"/>
    </location>
</feature>
<dbReference type="KEGG" id="lpse:FGL85_07420"/>
<evidence type="ECO:0000256" key="1">
    <source>
        <dbReference type="SAM" id="Phobius"/>
    </source>
</evidence>
<gene>
    <name evidence="2" type="ORF">FGL85_07420</name>
</gene>
<accession>A0A5B8T5F3</accession>
<keyword evidence="1" id="KW-0812">Transmembrane</keyword>
<keyword evidence="1" id="KW-1133">Transmembrane helix</keyword>
<dbReference type="Proteomes" id="UP000321296">
    <property type="component" value="Chromosome"/>
</dbReference>
<organism evidence="2 3">
    <name type="scientific">Leuconostoc pseudomesenteroides</name>
    <dbReference type="NCBI Taxonomy" id="33968"/>
    <lineage>
        <taxon>Bacteria</taxon>
        <taxon>Bacillati</taxon>
        <taxon>Bacillota</taxon>
        <taxon>Bacilli</taxon>
        <taxon>Lactobacillales</taxon>
        <taxon>Lactobacillaceae</taxon>
        <taxon>Leuconostoc</taxon>
    </lineage>
</organism>
<evidence type="ECO:0000313" key="2">
    <source>
        <dbReference type="EMBL" id="QEA42348.1"/>
    </source>
</evidence>
<protein>
    <submittedName>
        <fullName evidence="2">Uncharacterized protein</fullName>
    </submittedName>
</protein>
<proteinExistence type="predicted"/>
<feature type="transmembrane region" description="Helical" evidence="1">
    <location>
        <begin position="6"/>
        <end position="23"/>
    </location>
</feature>
<feature type="transmembrane region" description="Helical" evidence="1">
    <location>
        <begin position="112"/>
        <end position="133"/>
    </location>
</feature>
<feature type="transmembrane region" description="Helical" evidence="1">
    <location>
        <begin position="43"/>
        <end position="61"/>
    </location>
</feature>
<name>A0A5B8T5F3_LEUPS</name>
<evidence type="ECO:0000313" key="3">
    <source>
        <dbReference type="Proteomes" id="UP000321296"/>
    </source>
</evidence>
<reference evidence="2 3" key="1">
    <citation type="submission" date="2019-06" db="EMBL/GenBank/DDBJ databases">
        <title>Genome analyses of bacteria isolated from kimchi.</title>
        <authorList>
            <person name="Lee S."/>
            <person name="Ahn S."/>
            <person name="Roh S."/>
        </authorList>
    </citation>
    <scope>NUCLEOTIDE SEQUENCE [LARGE SCALE GENOMIC DNA]</scope>
    <source>
        <strain evidence="2 3">CBA3630</strain>
    </source>
</reference>
<dbReference type="EMBL" id="CP042383">
    <property type="protein sequence ID" value="QEA42348.1"/>
    <property type="molecule type" value="Genomic_DNA"/>
</dbReference>
<dbReference type="RefSeq" id="WP_147651521.1">
    <property type="nucleotide sequence ID" value="NZ_CP042383.1"/>
</dbReference>
<sequence length="149" mass="16072">MNEMIYLLAVIAALVVLATWLYVWRKAYQVDLIQKQVPMLHKVLIMGGIMSPTLLPTIANADVKEAAKGAGGQVFTVLMVILIVVGAIMMVIGWIMHSTGGQRWKEQGMSKILIAGMSVAGGAFTMLLIKWVWGVATGAGGGNSWQLPF</sequence>
<dbReference type="AlphaFoldDB" id="A0A5B8T5F3"/>
<keyword evidence="1" id="KW-0472">Membrane</keyword>